<dbReference type="EMBL" id="JAEAOA010001226">
    <property type="protein sequence ID" value="KAK3585413.1"/>
    <property type="molecule type" value="Genomic_DNA"/>
</dbReference>
<comment type="caution">
    <text evidence="3">The sequence shown here is derived from an EMBL/GenBank/DDBJ whole genome shotgun (WGS) entry which is preliminary data.</text>
</comment>
<dbReference type="InterPro" id="IPR053047">
    <property type="entry name" value="E3_ubiq_ligase_TRAF3IP2"/>
</dbReference>
<sequence length="280" mass="32369">MLQPQGNGCRCACKCALGYEEYRHSVVENSCWCRSCCQLDGQSDNEETLPKQPDSSSADEHETKGNISLTDRSLSESTLYMHTLSQDNLSRRSKSNIFRNPGSMSSEEESYRRLRLFCTCSLESSCYLREVVKMLKTLKNSGFEVRTDRYRNNPNVRDMSIAANIQDWLDESIARADFVIVCISPKYLVDIKAPTDNVPEADANALFTRYIYDQLRAEYYFNRCCHQKVIPVRFHDTYVPNIKIPSFMKTTIVYTYPNDLNDLISFLNMNKNRSRLQPLM</sequence>
<accession>A0AAE0S5I6</accession>
<dbReference type="AlphaFoldDB" id="A0AAE0S5I6"/>
<evidence type="ECO:0000256" key="1">
    <source>
        <dbReference type="SAM" id="MobiDB-lite"/>
    </source>
</evidence>
<evidence type="ECO:0000313" key="3">
    <source>
        <dbReference type="EMBL" id="KAK3585413.1"/>
    </source>
</evidence>
<feature type="domain" description="SEFIR" evidence="2">
    <location>
        <begin position="121"/>
        <end position="267"/>
    </location>
</feature>
<gene>
    <name evidence="3" type="ORF">CHS0354_020130</name>
</gene>
<dbReference type="GO" id="GO:0006959">
    <property type="term" value="P:humoral immune response"/>
    <property type="evidence" value="ECO:0007669"/>
    <property type="project" value="TreeGrafter"/>
</dbReference>
<reference evidence="3" key="3">
    <citation type="submission" date="2023-05" db="EMBL/GenBank/DDBJ databases">
        <authorList>
            <person name="Smith C.H."/>
        </authorList>
    </citation>
    <scope>NUCLEOTIDE SEQUENCE</scope>
    <source>
        <strain evidence="3">CHS0354</strain>
        <tissue evidence="3">Mantle</tissue>
    </source>
</reference>
<proteinExistence type="predicted"/>
<dbReference type="Proteomes" id="UP001195483">
    <property type="component" value="Unassembled WGS sequence"/>
</dbReference>
<keyword evidence="4" id="KW-1185">Reference proteome</keyword>
<reference evidence="3" key="1">
    <citation type="journal article" date="2021" name="Genome Biol. Evol.">
        <title>A High-Quality Reference Genome for a Parasitic Bivalve with Doubly Uniparental Inheritance (Bivalvia: Unionida).</title>
        <authorList>
            <person name="Smith C.H."/>
        </authorList>
    </citation>
    <scope>NUCLEOTIDE SEQUENCE</scope>
    <source>
        <strain evidence="3">CHS0354</strain>
    </source>
</reference>
<dbReference type="InterPro" id="IPR013568">
    <property type="entry name" value="SEFIR_dom"/>
</dbReference>
<dbReference type="PANTHER" id="PTHR34257">
    <property type="entry name" value="ADAPTER PROTEIN CIKS"/>
    <property type="match status" value="1"/>
</dbReference>
<dbReference type="PANTHER" id="PTHR34257:SF2">
    <property type="entry name" value="E3 UBIQUITIN LIGASE TRAF3IP2"/>
    <property type="match status" value="1"/>
</dbReference>
<dbReference type="GO" id="GO:0043123">
    <property type="term" value="P:positive regulation of canonical NF-kappaB signal transduction"/>
    <property type="evidence" value="ECO:0007669"/>
    <property type="project" value="TreeGrafter"/>
</dbReference>
<organism evidence="3 4">
    <name type="scientific">Potamilus streckersoni</name>
    <dbReference type="NCBI Taxonomy" id="2493646"/>
    <lineage>
        <taxon>Eukaryota</taxon>
        <taxon>Metazoa</taxon>
        <taxon>Spiralia</taxon>
        <taxon>Lophotrochozoa</taxon>
        <taxon>Mollusca</taxon>
        <taxon>Bivalvia</taxon>
        <taxon>Autobranchia</taxon>
        <taxon>Heteroconchia</taxon>
        <taxon>Palaeoheterodonta</taxon>
        <taxon>Unionida</taxon>
        <taxon>Unionoidea</taxon>
        <taxon>Unionidae</taxon>
        <taxon>Ambleminae</taxon>
        <taxon>Lampsilini</taxon>
        <taxon>Potamilus</taxon>
    </lineage>
</organism>
<name>A0AAE0S5I6_9BIVA</name>
<evidence type="ECO:0000259" key="2">
    <source>
        <dbReference type="Pfam" id="PF08357"/>
    </source>
</evidence>
<dbReference type="Pfam" id="PF08357">
    <property type="entry name" value="SEFIR"/>
    <property type="match status" value="1"/>
</dbReference>
<dbReference type="Gene3D" id="3.40.50.11530">
    <property type="match status" value="1"/>
</dbReference>
<reference evidence="3" key="2">
    <citation type="journal article" date="2021" name="Genome Biol. Evol.">
        <title>Developing a high-quality reference genome for a parasitic bivalve with doubly uniparental inheritance (Bivalvia: Unionida).</title>
        <authorList>
            <person name="Smith C.H."/>
        </authorList>
    </citation>
    <scope>NUCLEOTIDE SEQUENCE</scope>
    <source>
        <strain evidence="3">CHS0354</strain>
        <tissue evidence="3">Mantle</tissue>
    </source>
</reference>
<feature type="region of interest" description="Disordered" evidence="1">
    <location>
        <begin position="43"/>
        <end position="68"/>
    </location>
</feature>
<evidence type="ECO:0000313" key="4">
    <source>
        <dbReference type="Proteomes" id="UP001195483"/>
    </source>
</evidence>
<protein>
    <recommendedName>
        <fullName evidence="2">SEFIR domain-containing protein</fullName>
    </recommendedName>
</protein>